<name>B3PC32_CELJU</name>
<evidence type="ECO:0000256" key="6">
    <source>
        <dbReference type="ARBA" id="ARBA00022692"/>
    </source>
</evidence>
<keyword evidence="6 12" id="KW-0812">Transmembrane</keyword>
<evidence type="ECO:0000259" key="14">
    <source>
        <dbReference type="PROSITE" id="PS50885"/>
    </source>
</evidence>
<dbReference type="AlphaFoldDB" id="B3PC32"/>
<dbReference type="InterPro" id="IPR005467">
    <property type="entry name" value="His_kinase_dom"/>
</dbReference>
<dbReference type="SUPFAM" id="SSF47384">
    <property type="entry name" value="Homodimeric domain of signal transducing histidine kinase"/>
    <property type="match status" value="1"/>
</dbReference>
<comment type="subcellular location">
    <subcellularLocation>
        <location evidence="2">Membrane</location>
    </subcellularLocation>
</comment>
<dbReference type="InterPro" id="IPR003661">
    <property type="entry name" value="HisK_dim/P_dom"/>
</dbReference>
<dbReference type="Gene3D" id="1.10.287.130">
    <property type="match status" value="1"/>
</dbReference>
<evidence type="ECO:0000259" key="13">
    <source>
        <dbReference type="PROSITE" id="PS50109"/>
    </source>
</evidence>
<keyword evidence="4" id="KW-0597">Phosphoprotein</keyword>
<dbReference type="SMART" id="SM00388">
    <property type="entry name" value="HisKA"/>
    <property type="match status" value="1"/>
</dbReference>
<feature type="domain" description="HAMP" evidence="14">
    <location>
        <begin position="196"/>
        <end position="248"/>
    </location>
</feature>
<proteinExistence type="predicted"/>
<evidence type="ECO:0000256" key="1">
    <source>
        <dbReference type="ARBA" id="ARBA00000085"/>
    </source>
</evidence>
<dbReference type="SMART" id="SM00387">
    <property type="entry name" value="HATPase_c"/>
    <property type="match status" value="1"/>
</dbReference>
<evidence type="ECO:0000256" key="8">
    <source>
        <dbReference type="ARBA" id="ARBA00022989"/>
    </source>
</evidence>
<keyword evidence="5 15" id="KW-0808">Transferase</keyword>
<organism evidence="15 16">
    <name type="scientific">Cellvibrio japonicus (strain Ueda107)</name>
    <name type="common">Pseudomonas fluorescens subsp. cellulosa</name>
    <dbReference type="NCBI Taxonomy" id="498211"/>
    <lineage>
        <taxon>Bacteria</taxon>
        <taxon>Pseudomonadati</taxon>
        <taxon>Pseudomonadota</taxon>
        <taxon>Gammaproteobacteria</taxon>
        <taxon>Cellvibrionales</taxon>
        <taxon>Cellvibrionaceae</taxon>
        <taxon>Cellvibrio</taxon>
    </lineage>
</organism>
<feature type="compositionally biased region" description="Basic and acidic residues" evidence="11">
    <location>
        <begin position="69"/>
        <end position="79"/>
    </location>
</feature>
<dbReference type="SUPFAM" id="SSF158472">
    <property type="entry name" value="HAMP domain-like"/>
    <property type="match status" value="1"/>
</dbReference>
<feature type="transmembrane region" description="Helical" evidence="12">
    <location>
        <begin position="176"/>
        <end position="198"/>
    </location>
</feature>
<feature type="compositionally biased region" description="Pro residues" evidence="11">
    <location>
        <begin position="80"/>
        <end position="90"/>
    </location>
</feature>
<dbReference type="PROSITE" id="PS50885">
    <property type="entry name" value="HAMP"/>
    <property type="match status" value="1"/>
</dbReference>
<dbReference type="CDD" id="cd00082">
    <property type="entry name" value="HisKA"/>
    <property type="match status" value="1"/>
</dbReference>
<keyword evidence="9" id="KW-0902">Two-component regulatory system</keyword>
<dbReference type="CDD" id="cd06225">
    <property type="entry name" value="HAMP"/>
    <property type="match status" value="1"/>
</dbReference>
<dbReference type="GO" id="GO:0000155">
    <property type="term" value="F:phosphorelay sensor kinase activity"/>
    <property type="evidence" value="ECO:0007669"/>
    <property type="project" value="InterPro"/>
</dbReference>
<evidence type="ECO:0000313" key="16">
    <source>
        <dbReference type="Proteomes" id="UP000001036"/>
    </source>
</evidence>
<dbReference type="Pfam" id="PF00672">
    <property type="entry name" value="HAMP"/>
    <property type="match status" value="1"/>
</dbReference>
<dbReference type="InterPro" id="IPR003660">
    <property type="entry name" value="HAMP_dom"/>
</dbReference>
<dbReference type="InterPro" id="IPR036097">
    <property type="entry name" value="HisK_dim/P_sf"/>
</dbReference>
<accession>B3PC32</accession>
<evidence type="ECO:0000256" key="2">
    <source>
        <dbReference type="ARBA" id="ARBA00004370"/>
    </source>
</evidence>
<dbReference type="STRING" id="498211.CJA_2845"/>
<evidence type="ECO:0000256" key="11">
    <source>
        <dbReference type="SAM" id="MobiDB-lite"/>
    </source>
</evidence>
<dbReference type="EMBL" id="CP000934">
    <property type="protein sequence ID" value="ACE84286.1"/>
    <property type="molecule type" value="Genomic_DNA"/>
</dbReference>
<evidence type="ECO:0000256" key="9">
    <source>
        <dbReference type="ARBA" id="ARBA00023012"/>
    </source>
</evidence>
<dbReference type="KEGG" id="cja:CJA_2845"/>
<dbReference type="InterPro" id="IPR004358">
    <property type="entry name" value="Sig_transdc_His_kin-like_C"/>
</dbReference>
<dbReference type="PROSITE" id="PS50109">
    <property type="entry name" value="HIS_KIN"/>
    <property type="match status" value="1"/>
</dbReference>
<dbReference type="PANTHER" id="PTHR45436:SF5">
    <property type="entry name" value="SENSOR HISTIDINE KINASE TRCS"/>
    <property type="match status" value="1"/>
</dbReference>
<evidence type="ECO:0000256" key="7">
    <source>
        <dbReference type="ARBA" id="ARBA00022777"/>
    </source>
</evidence>
<evidence type="ECO:0000256" key="4">
    <source>
        <dbReference type="ARBA" id="ARBA00022553"/>
    </source>
</evidence>
<evidence type="ECO:0000256" key="5">
    <source>
        <dbReference type="ARBA" id="ARBA00022679"/>
    </source>
</evidence>
<dbReference type="InterPro" id="IPR036890">
    <property type="entry name" value="HATPase_C_sf"/>
</dbReference>
<comment type="catalytic activity">
    <reaction evidence="1">
        <text>ATP + protein L-histidine = ADP + protein N-phospho-L-histidine.</text>
        <dbReference type="EC" id="2.7.13.3"/>
    </reaction>
</comment>
<dbReference type="EC" id="2.7.13.3" evidence="3"/>
<keyword evidence="8 12" id="KW-1133">Transmembrane helix</keyword>
<evidence type="ECO:0000256" key="10">
    <source>
        <dbReference type="ARBA" id="ARBA00023136"/>
    </source>
</evidence>
<dbReference type="PRINTS" id="PR00344">
    <property type="entry name" value="BCTRLSENSOR"/>
</dbReference>
<dbReference type="SUPFAM" id="SSF55874">
    <property type="entry name" value="ATPase domain of HSP90 chaperone/DNA topoisomerase II/histidine kinase"/>
    <property type="match status" value="1"/>
</dbReference>
<feature type="region of interest" description="Disordered" evidence="11">
    <location>
        <begin position="66"/>
        <end position="93"/>
    </location>
</feature>
<sequence length="472" mass="53904">MGLFFYSRLSFEHSFTRYLEGRENERNAVLLEALSSHYQRTGSWDAFQQPGRWEWFVNQYRRMGQAMPEPERERDREPPQEPPRWSPPAQPRIQPLPDWINNERWILRLRALRTRFILQDADKRQVAGEEANHEHYIYSRIQSPDNKTLGYLGTPINPALRDLLDTQFAERQQTHFLVMTLIALGIALLCAIPLSYLLTQRVQRLARHVQSLSAGRYQERLSVSGSDELSTLAQHLNHLGQSLEQSEQTRKRWVADISHELRTPLAVLQADLEALEDGVRHFDAKALARLQKHAARLTHLVNDLYELSLTDIGALSYRKQPCELYELVSELCHSLDAKFVQAGLDFSTDLGSDKIPVFADPQRLQQLLLNVLHNSINYTNSPGQVRLCLQRDDKSALIRIDDTEPGVDPELHEKLFERLYRAESSRSRDTGGAGLGLSICRNIVEAHSGSIAISNSDLGGLAVSIRLPLLQE</sequence>
<keyword evidence="7 15" id="KW-0418">Kinase</keyword>
<protein>
    <recommendedName>
        <fullName evidence="3">histidine kinase</fullName>
        <ecNumber evidence="3">2.7.13.3</ecNumber>
    </recommendedName>
</protein>
<dbReference type="GO" id="GO:0005886">
    <property type="term" value="C:plasma membrane"/>
    <property type="evidence" value="ECO:0007669"/>
    <property type="project" value="UniProtKB-ARBA"/>
</dbReference>
<evidence type="ECO:0000313" key="15">
    <source>
        <dbReference type="EMBL" id="ACE84286.1"/>
    </source>
</evidence>
<dbReference type="eggNOG" id="COG2205">
    <property type="taxonomic scope" value="Bacteria"/>
</dbReference>
<keyword evidence="10 12" id="KW-0472">Membrane</keyword>
<dbReference type="Pfam" id="PF00512">
    <property type="entry name" value="HisKA"/>
    <property type="match status" value="1"/>
</dbReference>
<dbReference type="Proteomes" id="UP000001036">
    <property type="component" value="Chromosome"/>
</dbReference>
<dbReference type="PANTHER" id="PTHR45436">
    <property type="entry name" value="SENSOR HISTIDINE KINASE YKOH"/>
    <property type="match status" value="1"/>
</dbReference>
<evidence type="ECO:0000256" key="3">
    <source>
        <dbReference type="ARBA" id="ARBA00012438"/>
    </source>
</evidence>
<gene>
    <name evidence="15" type="primary">baeS</name>
    <name evidence="15" type="ordered locus">CJA_2845</name>
</gene>
<dbReference type="Gene3D" id="3.30.565.10">
    <property type="entry name" value="Histidine kinase-like ATPase, C-terminal domain"/>
    <property type="match status" value="1"/>
</dbReference>
<reference evidence="15 16" key="1">
    <citation type="journal article" date="2008" name="J. Bacteriol.">
        <title>Insights into plant cell wall degradation from the genome sequence of the soil bacterium Cellvibrio japonicus.</title>
        <authorList>
            <person name="Deboy R.T."/>
            <person name="Mongodin E.F."/>
            <person name="Fouts D.E."/>
            <person name="Tailford L.E."/>
            <person name="Khouri H."/>
            <person name="Emerson J.B."/>
            <person name="Mohamoud Y."/>
            <person name="Watkins K."/>
            <person name="Henrissat B."/>
            <person name="Gilbert H.J."/>
            <person name="Nelson K.E."/>
        </authorList>
    </citation>
    <scope>NUCLEOTIDE SEQUENCE [LARGE SCALE GENOMIC DNA]</scope>
    <source>
        <strain evidence="15 16">Ueda107</strain>
    </source>
</reference>
<dbReference type="InterPro" id="IPR003594">
    <property type="entry name" value="HATPase_dom"/>
</dbReference>
<dbReference type="Gene3D" id="6.10.340.10">
    <property type="match status" value="1"/>
</dbReference>
<dbReference type="SMART" id="SM00304">
    <property type="entry name" value="HAMP"/>
    <property type="match status" value="1"/>
</dbReference>
<evidence type="ECO:0000256" key="12">
    <source>
        <dbReference type="SAM" id="Phobius"/>
    </source>
</evidence>
<dbReference type="InterPro" id="IPR050428">
    <property type="entry name" value="TCS_sensor_his_kinase"/>
</dbReference>
<dbReference type="Pfam" id="PF02518">
    <property type="entry name" value="HATPase_c"/>
    <property type="match status" value="1"/>
</dbReference>
<feature type="domain" description="Histidine kinase" evidence="13">
    <location>
        <begin position="256"/>
        <end position="471"/>
    </location>
</feature>
<keyword evidence="16" id="KW-1185">Reference proteome</keyword>
<dbReference type="FunFam" id="3.30.565.10:FF:000006">
    <property type="entry name" value="Sensor histidine kinase WalK"/>
    <property type="match status" value="1"/>
</dbReference>
<dbReference type="HOGENOM" id="CLU_000445_89_6_6"/>